<organism evidence="13 14">
    <name type="scientific">Alkaliphilus oremlandii (strain OhILAs)</name>
    <name type="common">Clostridium oremlandii (strain OhILAs)</name>
    <dbReference type="NCBI Taxonomy" id="350688"/>
    <lineage>
        <taxon>Bacteria</taxon>
        <taxon>Bacillati</taxon>
        <taxon>Bacillota</taxon>
        <taxon>Clostridia</taxon>
        <taxon>Peptostreptococcales</taxon>
        <taxon>Natronincolaceae</taxon>
        <taxon>Alkaliphilus</taxon>
    </lineage>
</organism>
<dbReference type="InterPro" id="IPR002104">
    <property type="entry name" value="Integrase_catalytic"/>
</dbReference>
<keyword evidence="8" id="KW-0131">Cell cycle</keyword>
<keyword evidence="2" id="KW-0963">Cytoplasm</keyword>
<evidence type="ECO:0000256" key="5">
    <source>
        <dbReference type="ARBA" id="ARBA00022908"/>
    </source>
</evidence>
<dbReference type="PROSITE" id="PS51898">
    <property type="entry name" value="TYR_RECOMBINASE"/>
    <property type="match status" value="1"/>
</dbReference>
<dbReference type="GO" id="GO:0005737">
    <property type="term" value="C:cytoplasm"/>
    <property type="evidence" value="ECO:0007669"/>
    <property type="project" value="UniProtKB-SubCell"/>
</dbReference>
<evidence type="ECO:0000256" key="9">
    <source>
        <dbReference type="PROSITE-ProRule" id="PRU01248"/>
    </source>
</evidence>
<evidence type="ECO:0000259" key="11">
    <source>
        <dbReference type="PROSITE" id="PS51898"/>
    </source>
</evidence>
<dbReference type="HOGENOM" id="CLU_027562_9_6_9"/>
<dbReference type="GO" id="GO:0003677">
    <property type="term" value="F:DNA binding"/>
    <property type="evidence" value="ECO:0007669"/>
    <property type="project" value="UniProtKB-UniRule"/>
</dbReference>
<keyword evidence="10" id="KW-0812">Transmembrane</keyword>
<comment type="subcellular location">
    <subcellularLocation>
        <location evidence="1">Cytoplasm</location>
    </subcellularLocation>
</comment>
<keyword evidence="7" id="KW-0233">DNA recombination</keyword>
<sequence>MLLISLCSHPCYTYIISSLYFMLLIYIQGADTMARQTKISVHNKSDKPDNIVIKQNHIIEKCLEIEKQLPPFMRDFFTYLKNGVALSTRLAYLSDVLFFCKYLIKETDITSAEEVIHITVDDFNKITAKTINRFIGDYCSRYAVESYDVVKIMENDNRALGRKKSSLSVLFKFLYRDEIVKENITDGFNPIRLPKQEPDAIKRLEIDEVALMLDAVDSGEHFTESEKKYWEKTKLRDKAILVLFVTYGLRLSELEQLNLSSFNFNRGEFRIYRKRGKEVLMPINKTCEIVIKDYVENERTSSELLDDENKDALFLSLQNKRMTTRAIRNLVKKYTAIVLGTTKENGYSPHKLRATAATSLIQQGFSIYDVQNLLDHDNVTTTQLYAAHKKNVKREIVKNFEWIEE</sequence>
<evidence type="ECO:0000259" key="12">
    <source>
        <dbReference type="PROSITE" id="PS51900"/>
    </source>
</evidence>
<dbReference type="GO" id="GO:0006310">
    <property type="term" value="P:DNA recombination"/>
    <property type="evidence" value="ECO:0007669"/>
    <property type="project" value="UniProtKB-KW"/>
</dbReference>
<keyword evidence="4" id="KW-0159">Chromosome partition</keyword>
<protein>
    <submittedName>
        <fullName evidence="13">Integrase family protein</fullName>
    </submittedName>
</protein>
<evidence type="ECO:0000256" key="8">
    <source>
        <dbReference type="ARBA" id="ARBA00023306"/>
    </source>
</evidence>
<evidence type="ECO:0000256" key="2">
    <source>
        <dbReference type="ARBA" id="ARBA00022490"/>
    </source>
</evidence>
<evidence type="ECO:0000256" key="1">
    <source>
        <dbReference type="ARBA" id="ARBA00004496"/>
    </source>
</evidence>
<dbReference type="PANTHER" id="PTHR30349:SF77">
    <property type="entry name" value="TYROSINE RECOMBINASE XERC"/>
    <property type="match status" value="1"/>
</dbReference>
<dbReference type="Gene3D" id="1.10.150.130">
    <property type="match status" value="1"/>
</dbReference>
<dbReference type="SUPFAM" id="SSF56349">
    <property type="entry name" value="DNA breaking-rejoining enzymes"/>
    <property type="match status" value="1"/>
</dbReference>
<keyword evidence="6 9" id="KW-0238">DNA-binding</keyword>
<keyword evidence="14" id="KW-1185">Reference proteome</keyword>
<dbReference type="InterPro" id="IPR050090">
    <property type="entry name" value="Tyrosine_recombinase_XerCD"/>
</dbReference>
<dbReference type="EMBL" id="CP000853">
    <property type="protein sequence ID" value="ABW19091.1"/>
    <property type="molecule type" value="Genomic_DNA"/>
</dbReference>
<evidence type="ECO:0000256" key="6">
    <source>
        <dbReference type="ARBA" id="ARBA00023125"/>
    </source>
</evidence>
<keyword evidence="5" id="KW-0229">DNA integration</keyword>
<keyword evidence="10" id="KW-0472">Membrane</keyword>
<reference evidence="14" key="1">
    <citation type="submission" date="2007-10" db="EMBL/GenBank/DDBJ databases">
        <title>Complete genome of Alkaliphilus oremlandii OhILAs.</title>
        <authorList>
            <person name="Copeland A."/>
            <person name="Lucas S."/>
            <person name="Lapidus A."/>
            <person name="Barry K."/>
            <person name="Detter J.C."/>
            <person name="Glavina del Rio T."/>
            <person name="Hammon N."/>
            <person name="Israni S."/>
            <person name="Dalin E."/>
            <person name="Tice H."/>
            <person name="Pitluck S."/>
            <person name="Chain P."/>
            <person name="Malfatti S."/>
            <person name="Shin M."/>
            <person name="Vergez L."/>
            <person name="Schmutz J."/>
            <person name="Larimer F."/>
            <person name="Land M."/>
            <person name="Hauser L."/>
            <person name="Kyrpides N."/>
            <person name="Mikhailova N."/>
            <person name="Stolz J.F."/>
            <person name="Dawson A."/>
            <person name="Fisher E."/>
            <person name="Crable B."/>
            <person name="Perera E."/>
            <person name="Lisak J."/>
            <person name="Ranganathan M."/>
            <person name="Basu P."/>
            <person name="Richardson P."/>
        </authorList>
    </citation>
    <scope>NUCLEOTIDE SEQUENCE [LARGE SCALE GENOMIC DNA]</scope>
    <source>
        <strain evidence="14">OhILAs</strain>
    </source>
</reference>
<evidence type="ECO:0000313" key="13">
    <source>
        <dbReference type="EMBL" id="ABW19091.1"/>
    </source>
</evidence>
<name>A8MFC8_ALKOO</name>
<feature type="domain" description="Tyr recombinase" evidence="11">
    <location>
        <begin position="199"/>
        <end position="398"/>
    </location>
</feature>
<dbReference type="STRING" id="350688.Clos_1548"/>
<dbReference type="AlphaFoldDB" id="A8MFC8"/>
<evidence type="ECO:0000313" key="14">
    <source>
        <dbReference type="Proteomes" id="UP000000269"/>
    </source>
</evidence>
<feature type="transmembrane region" description="Helical" evidence="10">
    <location>
        <begin position="12"/>
        <end position="29"/>
    </location>
</feature>
<dbReference type="eggNOG" id="COG4974">
    <property type="taxonomic scope" value="Bacteria"/>
</dbReference>
<evidence type="ECO:0000256" key="10">
    <source>
        <dbReference type="SAM" id="Phobius"/>
    </source>
</evidence>
<accession>A8MFC8</accession>
<dbReference type="Gene3D" id="1.10.443.10">
    <property type="entry name" value="Intergrase catalytic core"/>
    <property type="match status" value="1"/>
</dbReference>
<evidence type="ECO:0000256" key="4">
    <source>
        <dbReference type="ARBA" id="ARBA00022829"/>
    </source>
</evidence>
<dbReference type="GO" id="GO:0051301">
    <property type="term" value="P:cell division"/>
    <property type="evidence" value="ECO:0007669"/>
    <property type="project" value="UniProtKB-KW"/>
</dbReference>
<dbReference type="InterPro" id="IPR013762">
    <property type="entry name" value="Integrase-like_cat_sf"/>
</dbReference>
<proteinExistence type="predicted"/>
<evidence type="ECO:0000256" key="7">
    <source>
        <dbReference type="ARBA" id="ARBA00023172"/>
    </source>
</evidence>
<dbReference type="Pfam" id="PF00589">
    <property type="entry name" value="Phage_integrase"/>
    <property type="match status" value="1"/>
</dbReference>
<dbReference type="InterPro" id="IPR044068">
    <property type="entry name" value="CB"/>
</dbReference>
<evidence type="ECO:0000256" key="3">
    <source>
        <dbReference type="ARBA" id="ARBA00022618"/>
    </source>
</evidence>
<keyword evidence="3" id="KW-0132">Cell division</keyword>
<dbReference type="PANTHER" id="PTHR30349">
    <property type="entry name" value="PHAGE INTEGRASE-RELATED"/>
    <property type="match status" value="1"/>
</dbReference>
<keyword evidence="10" id="KW-1133">Transmembrane helix</keyword>
<dbReference type="GO" id="GO:0015074">
    <property type="term" value="P:DNA integration"/>
    <property type="evidence" value="ECO:0007669"/>
    <property type="project" value="UniProtKB-KW"/>
</dbReference>
<feature type="domain" description="Core-binding (CB)" evidence="12">
    <location>
        <begin position="67"/>
        <end position="175"/>
    </location>
</feature>
<dbReference type="InterPro" id="IPR010998">
    <property type="entry name" value="Integrase_recombinase_N"/>
</dbReference>
<gene>
    <name evidence="13" type="ordered locus">Clos_1548</name>
</gene>
<dbReference type="Proteomes" id="UP000000269">
    <property type="component" value="Chromosome"/>
</dbReference>
<dbReference type="KEGG" id="aoe:Clos_1548"/>
<dbReference type="InterPro" id="IPR011010">
    <property type="entry name" value="DNA_brk_join_enz"/>
</dbReference>
<dbReference type="PROSITE" id="PS51900">
    <property type="entry name" value="CB"/>
    <property type="match status" value="1"/>
</dbReference>
<dbReference type="GO" id="GO:0007059">
    <property type="term" value="P:chromosome segregation"/>
    <property type="evidence" value="ECO:0007669"/>
    <property type="project" value="UniProtKB-KW"/>
</dbReference>